<dbReference type="PANTHER" id="PTHR46847:SF1">
    <property type="entry name" value="D-ALLOSE-BINDING PERIPLASMIC PROTEIN-RELATED"/>
    <property type="match status" value="1"/>
</dbReference>
<feature type="signal peptide" evidence="4">
    <location>
        <begin position="1"/>
        <end position="43"/>
    </location>
</feature>
<dbReference type="SUPFAM" id="SSF53822">
    <property type="entry name" value="Periplasmic binding protein-like I"/>
    <property type="match status" value="1"/>
</dbReference>
<proteinExistence type="inferred from homology"/>
<dbReference type="GO" id="GO:0030313">
    <property type="term" value="C:cell envelope"/>
    <property type="evidence" value="ECO:0007669"/>
    <property type="project" value="UniProtKB-SubCell"/>
</dbReference>
<reference evidence="6 7" key="1">
    <citation type="submission" date="2018-08" db="EMBL/GenBank/DDBJ databases">
        <title>Recombination of ecologically and evolutionarily significant loci maintains genetic cohesion in the Pseudomonas syringae species complex.</title>
        <authorList>
            <person name="Dillon M."/>
            <person name="Thakur S."/>
            <person name="Almeida R.N.D."/>
            <person name="Weir B.S."/>
            <person name="Guttman D.S."/>
        </authorList>
    </citation>
    <scope>NUCLEOTIDE SEQUENCE [LARGE SCALE GENOMIC DNA]</scope>
    <source>
        <strain evidence="6 7">ICMP 15203</strain>
    </source>
</reference>
<comment type="similarity">
    <text evidence="2">Belongs to the bacterial solute-binding protein 2 family.</text>
</comment>
<dbReference type="CDD" id="cd19972">
    <property type="entry name" value="PBP1_ABC_sugar_binding-like"/>
    <property type="match status" value="1"/>
</dbReference>
<dbReference type="Gene3D" id="3.40.50.2300">
    <property type="match status" value="2"/>
</dbReference>
<feature type="domain" description="Periplasmic binding protein" evidence="5">
    <location>
        <begin position="48"/>
        <end position="301"/>
    </location>
</feature>
<dbReference type="GO" id="GO:0030246">
    <property type="term" value="F:carbohydrate binding"/>
    <property type="evidence" value="ECO:0007669"/>
    <property type="project" value="UniProtKB-ARBA"/>
</dbReference>
<evidence type="ECO:0000313" key="6">
    <source>
        <dbReference type="EMBL" id="RMO03677.1"/>
    </source>
</evidence>
<comment type="subcellular location">
    <subcellularLocation>
        <location evidence="1">Cell envelope</location>
    </subcellularLocation>
</comment>
<dbReference type="InterPro" id="IPR025997">
    <property type="entry name" value="SBP_2_dom"/>
</dbReference>
<keyword evidence="3 4" id="KW-0732">Signal</keyword>
<protein>
    <submittedName>
        <fullName evidence="6">Ribose ABC transporter periplasmic ribose-binding protein</fullName>
    </submittedName>
</protein>
<evidence type="ECO:0000259" key="5">
    <source>
        <dbReference type="Pfam" id="PF13407"/>
    </source>
</evidence>
<evidence type="ECO:0000256" key="3">
    <source>
        <dbReference type="ARBA" id="ARBA00022729"/>
    </source>
</evidence>
<dbReference type="GO" id="GO:0055085">
    <property type="term" value="P:transmembrane transport"/>
    <property type="evidence" value="ECO:0007669"/>
    <property type="project" value="UniProtKB-ARBA"/>
</dbReference>
<evidence type="ECO:0000256" key="2">
    <source>
        <dbReference type="ARBA" id="ARBA00007639"/>
    </source>
</evidence>
<dbReference type="Proteomes" id="UP000270524">
    <property type="component" value="Unassembled WGS sequence"/>
</dbReference>
<dbReference type="InterPro" id="IPR028082">
    <property type="entry name" value="Peripla_BP_I"/>
</dbReference>
<evidence type="ECO:0000256" key="4">
    <source>
        <dbReference type="SAM" id="SignalP"/>
    </source>
</evidence>
<organism evidence="6 7">
    <name type="scientific">Pseudomonas cannabina</name>
    <dbReference type="NCBI Taxonomy" id="86840"/>
    <lineage>
        <taxon>Bacteria</taxon>
        <taxon>Pseudomonadati</taxon>
        <taxon>Pseudomonadota</taxon>
        <taxon>Gammaproteobacteria</taxon>
        <taxon>Pseudomonadales</taxon>
        <taxon>Pseudomonadaceae</taxon>
        <taxon>Pseudomonas</taxon>
    </lineage>
</organism>
<dbReference type="PANTHER" id="PTHR46847">
    <property type="entry name" value="D-ALLOSE-BINDING PERIPLASMIC PROTEIN-RELATED"/>
    <property type="match status" value="1"/>
</dbReference>
<gene>
    <name evidence="6" type="ORF">ALQ51_02913</name>
</gene>
<dbReference type="Pfam" id="PF13407">
    <property type="entry name" value="Peripla_BP_4"/>
    <property type="match status" value="1"/>
</dbReference>
<evidence type="ECO:0000313" key="7">
    <source>
        <dbReference type="Proteomes" id="UP000270524"/>
    </source>
</evidence>
<name>A0A3M3S4P3_PSECA</name>
<accession>A0A3M3S4P3</accession>
<dbReference type="AlphaFoldDB" id="A0A3M3S4P3"/>
<sequence length="327" mass="33944">MRLTDADIPTIKSGVTAMFMTKKLLLATALAAATLTTAGSTWAKELTIGLAVANLQADFFNQIKQSVEAEGKARGVKIITVDAQGNSSTQVSQIEDLITRQIDALIYIPAGATAAGVPVKAAKAAGIPVIAVDRNAPDAPGDTFIASDSVAGARTLAEYVGKVTGGKGRIAILQGQLGTTPENDRAKGFKEGLKGFPDLKVVAEQPAEWAQDKGFAVAQDLLQRDPNITVFFGRADAMALGAAQAVKVANLGQPVVVVGFDGDVAGLKAVNSGVLQATMTQQTQKMGRMAVASALDLKAGKAVPKEQLLETVLTTKDNVAPFLQQHP</sequence>
<feature type="chain" id="PRO_5018210310" evidence="4">
    <location>
        <begin position="44"/>
        <end position="327"/>
    </location>
</feature>
<evidence type="ECO:0000256" key="1">
    <source>
        <dbReference type="ARBA" id="ARBA00004196"/>
    </source>
</evidence>
<dbReference type="EMBL" id="RBPJ01000029">
    <property type="protein sequence ID" value="RMO03677.1"/>
    <property type="molecule type" value="Genomic_DNA"/>
</dbReference>
<comment type="caution">
    <text evidence="6">The sequence shown here is derived from an EMBL/GenBank/DDBJ whole genome shotgun (WGS) entry which is preliminary data.</text>
</comment>